<name>A0A940DSJ6_9BACT</name>
<protein>
    <submittedName>
        <fullName evidence="1">Uncharacterized protein</fullName>
    </submittedName>
</protein>
<reference evidence="1" key="1">
    <citation type="submission" date="2020-10" db="EMBL/GenBank/DDBJ databases">
        <authorList>
            <person name="Gilroy R."/>
        </authorList>
    </citation>
    <scope>NUCLEOTIDE SEQUENCE</scope>
    <source>
        <strain evidence="1">G3-8215</strain>
    </source>
</reference>
<dbReference type="EMBL" id="JADILV010000048">
    <property type="protein sequence ID" value="MBO8483920.1"/>
    <property type="molecule type" value="Genomic_DNA"/>
</dbReference>
<organism evidence="1 2">
    <name type="scientific">Candidatus Cryptobacteroides avicola</name>
    <dbReference type="NCBI Taxonomy" id="2840757"/>
    <lineage>
        <taxon>Bacteria</taxon>
        <taxon>Pseudomonadati</taxon>
        <taxon>Bacteroidota</taxon>
        <taxon>Bacteroidia</taxon>
        <taxon>Bacteroidales</taxon>
        <taxon>Candidatus Cryptobacteroides</taxon>
    </lineage>
</organism>
<accession>A0A940DSJ6</accession>
<evidence type="ECO:0000313" key="1">
    <source>
        <dbReference type="EMBL" id="MBO8483920.1"/>
    </source>
</evidence>
<reference evidence="1" key="2">
    <citation type="journal article" date="2021" name="PeerJ">
        <title>Extensive microbial diversity within the chicken gut microbiome revealed by metagenomics and culture.</title>
        <authorList>
            <person name="Gilroy R."/>
            <person name="Ravi A."/>
            <person name="Getino M."/>
            <person name="Pursley I."/>
            <person name="Horton D.L."/>
            <person name="Alikhan N.F."/>
            <person name="Baker D."/>
            <person name="Gharbi K."/>
            <person name="Hall N."/>
            <person name="Watson M."/>
            <person name="Adriaenssens E.M."/>
            <person name="Foster-Nyarko E."/>
            <person name="Jarju S."/>
            <person name="Secka A."/>
            <person name="Antonio M."/>
            <person name="Oren A."/>
            <person name="Chaudhuri R.R."/>
            <person name="La Ragione R."/>
            <person name="Hildebrand F."/>
            <person name="Pallen M.J."/>
        </authorList>
    </citation>
    <scope>NUCLEOTIDE SEQUENCE</scope>
    <source>
        <strain evidence="1">G3-8215</strain>
    </source>
</reference>
<dbReference type="AlphaFoldDB" id="A0A940DSJ6"/>
<dbReference type="Proteomes" id="UP000725002">
    <property type="component" value="Unassembled WGS sequence"/>
</dbReference>
<comment type="caution">
    <text evidence="1">The sequence shown here is derived from an EMBL/GenBank/DDBJ whole genome shotgun (WGS) entry which is preliminary data.</text>
</comment>
<proteinExistence type="predicted"/>
<gene>
    <name evidence="1" type="ORF">IAB75_07390</name>
</gene>
<sequence length="61" mass="6907">MATYTITINERTKEGKGLVNYLKTLGVIEVPNETTRKAIQEIREGKGTVCNTFEEYLEAIK</sequence>
<evidence type="ECO:0000313" key="2">
    <source>
        <dbReference type="Proteomes" id="UP000725002"/>
    </source>
</evidence>